<evidence type="ECO:0000313" key="1">
    <source>
        <dbReference type="EMBL" id="OGY82407.1"/>
    </source>
</evidence>
<organism evidence="1 2">
    <name type="scientific">Candidatus Kerfeldbacteria bacterium RIFCSPLOWO2_01_FULL_48_11</name>
    <dbReference type="NCBI Taxonomy" id="1798543"/>
    <lineage>
        <taxon>Bacteria</taxon>
        <taxon>Candidatus Kerfeldiibacteriota</taxon>
    </lineage>
</organism>
<accession>A0A1G2B2D5</accession>
<dbReference type="Gene3D" id="3.40.50.450">
    <property type="match status" value="1"/>
</dbReference>
<sequence>MPKRIYIQGSRNPDPKTEALIRQFGTLMLERGCTCLVGSQGKIPRILEEVGVPCVWHAASEFPNDVSGDRVRCYGSLALTVNDDPEYQRWHSPTKVSRIGWALRLVDWAANADAYVFFPGQEGTMAHLFATITFALRDAQAGNLKQFVLLGWPVSQITAISALFDFNADGRDWFYYFPADHVKSAVDFLLETE</sequence>
<dbReference type="Proteomes" id="UP000179164">
    <property type="component" value="Unassembled WGS sequence"/>
</dbReference>
<gene>
    <name evidence="1" type="ORF">A2898_05215</name>
</gene>
<protein>
    <submittedName>
        <fullName evidence="1">Uncharacterized protein</fullName>
    </submittedName>
</protein>
<proteinExistence type="predicted"/>
<dbReference type="AlphaFoldDB" id="A0A1G2B2D5"/>
<comment type="caution">
    <text evidence="1">The sequence shown here is derived from an EMBL/GenBank/DDBJ whole genome shotgun (WGS) entry which is preliminary data.</text>
</comment>
<evidence type="ECO:0000313" key="2">
    <source>
        <dbReference type="Proteomes" id="UP000179164"/>
    </source>
</evidence>
<dbReference type="SUPFAM" id="SSF102405">
    <property type="entry name" value="MCP/YpsA-like"/>
    <property type="match status" value="1"/>
</dbReference>
<reference evidence="1 2" key="1">
    <citation type="journal article" date="2016" name="Nat. Commun.">
        <title>Thousands of microbial genomes shed light on interconnected biogeochemical processes in an aquifer system.</title>
        <authorList>
            <person name="Anantharaman K."/>
            <person name="Brown C.T."/>
            <person name="Hug L.A."/>
            <person name="Sharon I."/>
            <person name="Castelle C.J."/>
            <person name="Probst A.J."/>
            <person name="Thomas B.C."/>
            <person name="Singh A."/>
            <person name="Wilkins M.J."/>
            <person name="Karaoz U."/>
            <person name="Brodie E.L."/>
            <person name="Williams K.H."/>
            <person name="Hubbard S.S."/>
            <person name="Banfield J.F."/>
        </authorList>
    </citation>
    <scope>NUCLEOTIDE SEQUENCE [LARGE SCALE GENOMIC DNA]</scope>
</reference>
<dbReference type="EMBL" id="MHKE01000020">
    <property type="protein sequence ID" value="OGY82407.1"/>
    <property type="molecule type" value="Genomic_DNA"/>
</dbReference>
<name>A0A1G2B2D5_9BACT</name>